<sequence length="155" mass="16829">MERAQDSAGAPEPGAPVSLDIKVRFSDLDASGHLNNANIVKYIEEARILYYKTVTGMAIPRDLDHWVLAEILVSYRAVGRFDDDIRITIKVPWIKRSSAGWAFTLTRLADGALIAEGSGVHVHVDQATGRGSAIPDRWRQAILDHEGIATGAPAG</sequence>
<protein>
    <submittedName>
        <fullName evidence="3">Acyl-CoA thioesterase</fullName>
    </submittedName>
</protein>
<dbReference type="RefSeq" id="WP_121623265.1">
    <property type="nucleotide sequence ID" value="NZ_JACIIW010000005.1"/>
</dbReference>
<keyword evidence="2" id="KW-0378">Hydrolase</keyword>
<keyword evidence="4" id="KW-1185">Reference proteome</keyword>
<evidence type="ECO:0000256" key="1">
    <source>
        <dbReference type="ARBA" id="ARBA00005953"/>
    </source>
</evidence>
<accession>A0A3L7AGY0</accession>
<dbReference type="InterPro" id="IPR029069">
    <property type="entry name" value="HotDog_dom_sf"/>
</dbReference>
<proteinExistence type="inferred from homology"/>
<dbReference type="SUPFAM" id="SSF54637">
    <property type="entry name" value="Thioesterase/thiol ester dehydrase-isomerase"/>
    <property type="match status" value="1"/>
</dbReference>
<comment type="caution">
    <text evidence="3">The sequence shown here is derived from an EMBL/GenBank/DDBJ whole genome shotgun (WGS) entry which is preliminary data.</text>
</comment>
<dbReference type="GO" id="GO:0047617">
    <property type="term" value="F:fatty acyl-CoA hydrolase activity"/>
    <property type="evidence" value="ECO:0007669"/>
    <property type="project" value="TreeGrafter"/>
</dbReference>
<dbReference type="OrthoDB" id="9799036at2"/>
<dbReference type="EMBL" id="RCTF01000007">
    <property type="protein sequence ID" value="RLP78672.1"/>
    <property type="molecule type" value="Genomic_DNA"/>
</dbReference>
<comment type="similarity">
    <text evidence="1">Belongs to the 4-hydroxybenzoyl-CoA thioesterase family.</text>
</comment>
<dbReference type="Pfam" id="PF13279">
    <property type="entry name" value="4HBT_2"/>
    <property type="match status" value="1"/>
</dbReference>
<dbReference type="PANTHER" id="PTHR31793:SF27">
    <property type="entry name" value="NOVEL THIOESTERASE SUPERFAMILY DOMAIN AND SAPOSIN A-TYPE DOMAIN CONTAINING PROTEIN (0610012H03RIK)"/>
    <property type="match status" value="1"/>
</dbReference>
<reference evidence="3 4" key="1">
    <citation type="submission" date="2018-10" db="EMBL/GenBank/DDBJ databases">
        <title>Xanthobacter tagetidis genome sequencing and assembly.</title>
        <authorList>
            <person name="Maclea K.S."/>
            <person name="Goen A.E."/>
            <person name="Fatima S.A."/>
        </authorList>
    </citation>
    <scope>NUCLEOTIDE SEQUENCE [LARGE SCALE GENOMIC DNA]</scope>
    <source>
        <strain evidence="3 4">ATCC 700314</strain>
    </source>
</reference>
<dbReference type="Proteomes" id="UP000269692">
    <property type="component" value="Unassembled WGS sequence"/>
</dbReference>
<evidence type="ECO:0000313" key="3">
    <source>
        <dbReference type="EMBL" id="RLP78672.1"/>
    </source>
</evidence>
<dbReference type="AlphaFoldDB" id="A0A3L7AGY0"/>
<gene>
    <name evidence="3" type="ORF">D9R14_10430</name>
</gene>
<dbReference type="PANTHER" id="PTHR31793">
    <property type="entry name" value="4-HYDROXYBENZOYL-COA THIOESTERASE FAMILY MEMBER"/>
    <property type="match status" value="1"/>
</dbReference>
<evidence type="ECO:0000313" key="4">
    <source>
        <dbReference type="Proteomes" id="UP000269692"/>
    </source>
</evidence>
<organism evidence="3 4">
    <name type="scientific">Xanthobacter tagetidis</name>
    <dbReference type="NCBI Taxonomy" id="60216"/>
    <lineage>
        <taxon>Bacteria</taxon>
        <taxon>Pseudomonadati</taxon>
        <taxon>Pseudomonadota</taxon>
        <taxon>Alphaproteobacteria</taxon>
        <taxon>Hyphomicrobiales</taxon>
        <taxon>Xanthobacteraceae</taxon>
        <taxon>Xanthobacter</taxon>
    </lineage>
</organism>
<dbReference type="InterPro" id="IPR050563">
    <property type="entry name" value="4-hydroxybenzoyl-CoA_TE"/>
</dbReference>
<dbReference type="Gene3D" id="3.10.129.10">
    <property type="entry name" value="Hotdog Thioesterase"/>
    <property type="match status" value="1"/>
</dbReference>
<dbReference type="CDD" id="cd00586">
    <property type="entry name" value="4HBT"/>
    <property type="match status" value="1"/>
</dbReference>
<evidence type="ECO:0000256" key="2">
    <source>
        <dbReference type="ARBA" id="ARBA00022801"/>
    </source>
</evidence>
<name>A0A3L7AGY0_9HYPH</name>